<sequence length="598" mass="67778">MEVMEKSDDKCVKVIYQGTEVTDENYCPQVKPPKIIIEEYDDRGQNLIRLWLFVTVLHLPNICSKPVVDMPLGTIFGYYKVSKNGRRYAAYEGIPYAQPPTNNLRFEDSVAVTTPFGQLNATEKSGVCAQYFGLPNGKDDKTSNARFLGTEDCLYLNIYVPELEDTTKLMPVIFFIHGGSYQFGSVKFFGNTYLADRDVIFITINYRLGPLGFLSTEDEVVPGNMGLKDQNLALRWTHQHIKNFRGDPNRIVLSGFSAGSSSIQYHYLSSQSCGLFSSSIGMSGTAFNPWAFTYGARQKAKQLGALFQCPTENTRNMINCLKKVPVSDLVQATEKFQGWQYNPEAPWAPVVDKHSLQPFISLTPKEILDSKLLCDVPAIFGAVNGEGGEPIAEYASNDRLLEELNDDWVSIAPSLLEYNYTLPIAMHDQIARDSRKEYFGTKSIDRSTVLQLQQLVTDQRYFIGFENGIRLQAAASKSPVYMYYYSYRGSLSLCDFLNRGRYNYAGACHADDMLMVVERTRQNQTKTAEDWKMTNFLMDMWTSIAYNGVPRLNVSWQPVNASEQQLKYLHISGPENYSMSGSVDFGKKSFWKKYFYTV</sequence>
<keyword evidence="2" id="KW-1185">Reference proteome</keyword>
<comment type="caution">
    <text evidence="1">The sequence shown here is derived from an EMBL/GenBank/DDBJ whole genome shotgun (WGS) entry which is preliminary data.</text>
</comment>
<name>A0ACC2NS53_9HYME</name>
<gene>
    <name evidence="1" type="ORF">QAD02_004323</name>
</gene>
<evidence type="ECO:0000313" key="1">
    <source>
        <dbReference type="EMBL" id="KAJ8673062.1"/>
    </source>
</evidence>
<protein>
    <submittedName>
        <fullName evidence="1">Uncharacterized protein</fullName>
    </submittedName>
</protein>
<dbReference type="Proteomes" id="UP001239111">
    <property type="component" value="Chromosome 3"/>
</dbReference>
<organism evidence="1 2">
    <name type="scientific">Eretmocerus hayati</name>
    <dbReference type="NCBI Taxonomy" id="131215"/>
    <lineage>
        <taxon>Eukaryota</taxon>
        <taxon>Metazoa</taxon>
        <taxon>Ecdysozoa</taxon>
        <taxon>Arthropoda</taxon>
        <taxon>Hexapoda</taxon>
        <taxon>Insecta</taxon>
        <taxon>Pterygota</taxon>
        <taxon>Neoptera</taxon>
        <taxon>Endopterygota</taxon>
        <taxon>Hymenoptera</taxon>
        <taxon>Apocrita</taxon>
        <taxon>Proctotrupomorpha</taxon>
        <taxon>Chalcidoidea</taxon>
        <taxon>Aphelinidae</taxon>
        <taxon>Aphelininae</taxon>
        <taxon>Eretmocerus</taxon>
    </lineage>
</organism>
<accession>A0ACC2NS53</accession>
<evidence type="ECO:0000313" key="2">
    <source>
        <dbReference type="Proteomes" id="UP001239111"/>
    </source>
</evidence>
<reference evidence="1" key="1">
    <citation type="submission" date="2023-04" db="EMBL/GenBank/DDBJ databases">
        <title>A chromosome-level genome assembly of the parasitoid wasp Eretmocerus hayati.</title>
        <authorList>
            <person name="Zhong Y."/>
            <person name="Liu S."/>
            <person name="Liu Y."/>
        </authorList>
    </citation>
    <scope>NUCLEOTIDE SEQUENCE</scope>
    <source>
        <strain evidence="1">ZJU_SS_LIU_2023</strain>
    </source>
</reference>
<proteinExistence type="predicted"/>
<dbReference type="EMBL" id="CM056743">
    <property type="protein sequence ID" value="KAJ8673062.1"/>
    <property type="molecule type" value="Genomic_DNA"/>
</dbReference>